<dbReference type="KEGG" id="nyu:D7D52_10035"/>
<feature type="transmembrane region" description="Helical" evidence="7">
    <location>
        <begin position="840"/>
        <end position="862"/>
    </location>
</feature>
<evidence type="ECO:0000256" key="6">
    <source>
        <dbReference type="ARBA" id="ARBA00023136"/>
    </source>
</evidence>
<feature type="transmembrane region" description="Helical" evidence="7">
    <location>
        <begin position="755"/>
        <end position="774"/>
    </location>
</feature>
<keyword evidence="5 7" id="KW-1133">Transmembrane helix</keyword>
<protein>
    <submittedName>
        <fullName evidence="9">ABC transporter permease</fullName>
    </submittedName>
</protein>
<evidence type="ECO:0000256" key="7">
    <source>
        <dbReference type="SAM" id="Phobius"/>
    </source>
</evidence>
<feature type="transmembrane region" description="Helical" evidence="7">
    <location>
        <begin position="370"/>
        <end position="391"/>
    </location>
</feature>
<organism evidence="9 10">
    <name type="scientific">Nocardia yunnanensis</name>
    <dbReference type="NCBI Taxonomy" id="2382165"/>
    <lineage>
        <taxon>Bacteria</taxon>
        <taxon>Bacillati</taxon>
        <taxon>Actinomycetota</taxon>
        <taxon>Actinomycetes</taxon>
        <taxon>Mycobacteriales</taxon>
        <taxon>Nocardiaceae</taxon>
        <taxon>Nocardia</taxon>
    </lineage>
</organism>
<dbReference type="GO" id="GO:0044874">
    <property type="term" value="P:lipoprotein localization to outer membrane"/>
    <property type="evidence" value="ECO:0007669"/>
    <property type="project" value="TreeGrafter"/>
</dbReference>
<dbReference type="PANTHER" id="PTHR30489">
    <property type="entry name" value="LIPOPROTEIN-RELEASING SYSTEM TRANSMEMBRANE PROTEIN LOLE"/>
    <property type="match status" value="1"/>
</dbReference>
<keyword evidence="10" id="KW-1185">Reference proteome</keyword>
<evidence type="ECO:0000256" key="4">
    <source>
        <dbReference type="ARBA" id="ARBA00022692"/>
    </source>
</evidence>
<feature type="transmembrane region" description="Helical" evidence="7">
    <location>
        <begin position="327"/>
        <end position="350"/>
    </location>
</feature>
<feature type="domain" description="ABC3 transporter permease C-terminal" evidence="8">
    <location>
        <begin position="288"/>
        <end position="395"/>
    </location>
</feature>
<feature type="transmembrane region" description="Helical" evidence="7">
    <location>
        <begin position="511"/>
        <end position="532"/>
    </location>
</feature>
<dbReference type="OrthoDB" id="8036472at2"/>
<sequence>MLTVLWLRGLIRLRSGRLLGATAGIAVAVALLAALGSFLSASEATMTERSIQRVAVDWQVQVEPGADAAVVLNTVTADPAVARALPVGFGTATGLHSTVDGATLSTGSARILGLPTDYTSLAPTQIRHLTGSRDGVLVTQQTAANLHIAPGEAFTIERQDLPPVTLTVAGIVDLPKADSLFQSIGAPRGAQPTATPDSVVLLPAEHWHALFDPLAVSHPDQARTQIHVQTHHDLPADPAAAYNQISGAARHLEATLAGGGLVGDNLGAVLGAARADALYAHVLFLFLGVPAAVLATVLTATVTGSGADRRRSEQALLRIRGADTAHLLRLAMIEAAAVGVAGSLLGIGAALLLGEFAFGSGGFGATPTAVVGWTVAAAAIGIGIALATVFLPARRDLLTPAGVRGAARWMRWGLDYWLLAGAAAVWLATRRTGYQLVLAPEGVPQISVSYWAFAAPALLWLGSALLYWRLTTVLLRSGRPLLTRLLRPLTGTLSGTGAALLSRQYRMIARAVVLLALTIAFACSTAVFNATYQQQAEADAQLTNGADVTVTEPPSAAVPASATTTIEQVPGVRSVEPLQHRFAYVGADLQDLYGIRPATVGSNLRLSDAYFSGGTARQLVDRLAHHPDDILVSQETVNDFQLRLGDTLRLRLVDAGSGQQITVPFHYAGVVKEFPTAPKDSFLVANADYIATRTGSPAVGAFLITTNGTPVGVVADRVRSALGPGPTVTDIQSTRSVVGSSLTAVDLSGLTRVELGFAILLATAATGLQLLLGFSERRRLFALTSLLGARSRLLASLVWAEIAVTVLTATVLGAALGWVLSELLVAVLTGVFDPPPTNLAVPWGYLGIVALAAVGATVAAGARAVQAARRPALDVLRDL</sequence>
<keyword evidence="6 7" id="KW-0472">Membrane</keyword>
<evidence type="ECO:0000256" key="2">
    <source>
        <dbReference type="ARBA" id="ARBA00005236"/>
    </source>
</evidence>
<evidence type="ECO:0000259" key="8">
    <source>
        <dbReference type="Pfam" id="PF02687"/>
    </source>
</evidence>
<dbReference type="AlphaFoldDB" id="A0A386Z935"/>
<dbReference type="PANTHER" id="PTHR30489:SF0">
    <property type="entry name" value="LIPOPROTEIN-RELEASING SYSTEM TRANSMEMBRANE PROTEIN LOLE"/>
    <property type="match status" value="1"/>
</dbReference>
<accession>A0A386Z935</accession>
<keyword evidence="3" id="KW-1003">Cell membrane</keyword>
<name>A0A386Z935_9NOCA</name>
<dbReference type="Pfam" id="PF02687">
    <property type="entry name" value="FtsX"/>
    <property type="match status" value="2"/>
</dbReference>
<keyword evidence="4 7" id="KW-0812">Transmembrane</keyword>
<evidence type="ECO:0000256" key="3">
    <source>
        <dbReference type="ARBA" id="ARBA00022475"/>
    </source>
</evidence>
<feature type="transmembrane region" description="Helical" evidence="7">
    <location>
        <begin position="412"/>
        <end position="429"/>
    </location>
</feature>
<feature type="domain" description="ABC3 transporter permease C-terminal" evidence="8">
    <location>
        <begin position="755"/>
        <end position="869"/>
    </location>
</feature>
<feature type="transmembrane region" description="Helical" evidence="7">
    <location>
        <begin position="449"/>
        <end position="470"/>
    </location>
</feature>
<reference evidence="9 10" key="1">
    <citation type="submission" date="2018-09" db="EMBL/GenBank/DDBJ databases">
        <title>Nocardia yunnanensis sp. nov., an actinomycete isolated from a soil sample.</title>
        <authorList>
            <person name="Zhang J."/>
        </authorList>
    </citation>
    <scope>NUCLEOTIDE SEQUENCE [LARGE SCALE GENOMIC DNA]</scope>
    <source>
        <strain evidence="9 10">CFHS0054</strain>
    </source>
</reference>
<evidence type="ECO:0000256" key="5">
    <source>
        <dbReference type="ARBA" id="ARBA00022989"/>
    </source>
</evidence>
<evidence type="ECO:0000313" key="9">
    <source>
        <dbReference type="EMBL" id="AYF74146.1"/>
    </source>
</evidence>
<feature type="transmembrane region" description="Helical" evidence="7">
    <location>
        <begin position="794"/>
        <end position="820"/>
    </location>
</feature>
<gene>
    <name evidence="9" type="ORF">D7D52_10035</name>
</gene>
<evidence type="ECO:0000313" key="10">
    <source>
        <dbReference type="Proteomes" id="UP000267164"/>
    </source>
</evidence>
<comment type="similarity">
    <text evidence="2">Belongs to the ABC-4 integral membrane protein family. LolC/E subfamily.</text>
</comment>
<dbReference type="GO" id="GO:0098797">
    <property type="term" value="C:plasma membrane protein complex"/>
    <property type="evidence" value="ECO:0007669"/>
    <property type="project" value="TreeGrafter"/>
</dbReference>
<feature type="transmembrane region" description="Helical" evidence="7">
    <location>
        <begin position="278"/>
        <end position="306"/>
    </location>
</feature>
<proteinExistence type="inferred from homology"/>
<dbReference type="RefSeq" id="WP_120736067.1">
    <property type="nucleotide sequence ID" value="NZ_CP032568.1"/>
</dbReference>
<dbReference type="InterPro" id="IPR051447">
    <property type="entry name" value="Lipoprotein-release_system"/>
</dbReference>
<dbReference type="EMBL" id="CP032568">
    <property type="protein sequence ID" value="AYF74146.1"/>
    <property type="molecule type" value="Genomic_DNA"/>
</dbReference>
<comment type="subcellular location">
    <subcellularLocation>
        <location evidence="1">Cell membrane</location>
        <topology evidence="1">Multi-pass membrane protein</topology>
    </subcellularLocation>
</comment>
<dbReference type="InterPro" id="IPR003838">
    <property type="entry name" value="ABC3_permease_C"/>
</dbReference>
<dbReference type="Proteomes" id="UP000267164">
    <property type="component" value="Chromosome"/>
</dbReference>
<evidence type="ECO:0000256" key="1">
    <source>
        <dbReference type="ARBA" id="ARBA00004651"/>
    </source>
</evidence>